<evidence type="ECO:0000313" key="1">
    <source>
        <dbReference type="EMBL" id="JAS50226.1"/>
    </source>
</evidence>
<feature type="non-terminal residue" evidence="1">
    <location>
        <position position="1"/>
    </location>
</feature>
<proteinExistence type="predicted"/>
<gene>
    <name evidence="1" type="ORF">g.7183</name>
</gene>
<dbReference type="EMBL" id="GECZ01019543">
    <property type="protein sequence ID" value="JAS50226.1"/>
    <property type="molecule type" value="Transcribed_RNA"/>
</dbReference>
<organism evidence="1">
    <name type="scientific">Cuerna arida</name>
    <dbReference type="NCBI Taxonomy" id="1464854"/>
    <lineage>
        <taxon>Eukaryota</taxon>
        <taxon>Metazoa</taxon>
        <taxon>Ecdysozoa</taxon>
        <taxon>Arthropoda</taxon>
        <taxon>Hexapoda</taxon>
        <taxon>Insecta</taxon>
        <taxon>Pterygota</taxon>
        <taxon>Neoptera</taxon>
        <taxon>Paraneoptera</taxon>
        <taxon>Hemiptera</taxon>
        <taxon>Auchenorrhyncha</taxon>
        <taxon>Membracoidea</taxon>
        <taxon>Cicadellidae</taxon>
        <taxon>Cicadellinae</taxon>
        <taxon>Proconiini</taxon>
        <taxon>Cuerna</taxon>
    </lineage>
</organism>
<dbReference type="AlphaFoldDB" id="A0A1B6FJ52"/>
<sequence>CLDCKPSEDCSHYGLGTLELTPKPIISERVPKKLKVDEVFTDSDNEPDDPPPRQDVSPKDFVVVEVMGKKTSQQFIAVVKEVNLKCNEAEVSFFKHSVGDKFIFPVIDDRSHVDLKDILQVLNPPQINKRGHHLFKNVKVDFPKLQ</sequence>
<reference evidence="1" key="1">
    <citation type="submission" date="2015-11" db="EMBL/GenBank/DDBJ databases">
        <title>De novo transcriptome assembly of four potential Pierce s Disease insect vectors from Arizona vineyards.</title>
        <authorList>
            <person name="Tassone E.E."/>
        </authorList>
    </citation>
    <scope>NUCLEOTIDE SEQUENCE</scope>
</reference>
<protein>
    <submittedName>
        <fullName evidence="1">Uncharacterized protein</fullName>
    </submittedName>
</protein>
<name>A0A1B6FJ52_9HEMI</name>
<accession>A0A1B6FJ52</accession>